<sequence>MSFLFVINIFIYFYLQFIKLRYLSSYFKNRKFAGTNPFIILFIFKLPVDIFKVVIGPPFILESGIDNIYYNIAILITSVSLLVDYLLLRFAFLVSNKYTFTSYNLNIKTRYSKMIYASIVFYFLFFLSFFLLSSSSFGFLNWIKDPRTGYQLHRMGAGQFWVFAISFLSVSFTIFAFSVKKNINLIMLLVPYLYSAYLLGSKGIVLEFLVFFLIVLWIRRFKNLRKIFLITVPLAFLLMIINFFTSAGYNSGTMDYKSILSYFDYYVNSAMYYKEYYAGGIDLFYGKIYFSEFWSLVPRGFYPNKPYIYGIIHVNEYFFPGAAEATNTPAFGGPVNYFADFGILGVVVLTFLDPFKFIYYFFLCQLLKSYDYESIKNNLFLFLLFLFFTAPFFLFSLSFPLNMIFLFMVAMILLFMNKIRFSK</sequence>
<feature type="transmembrane region" description="Helical" evidence="1">
    <location>
        <begin position="227"/>
        <end position="249"/>
    </location>
</feature>
<name>A0A934UKS4_9FLAO</name>
<feature type="transmembrane region" description="Helical" evidence="1">
    <location>
        <begin position="68"/>
        <end position="94"/>
    </location>
</feature>
<evidence type="ECO:0000256" key="1">
    <source>
        <dbReference type="SAM" id="Phobius"/>
    </source>
</evidence>
<feature type="transmembrane region" description="Helical" evidence="1">
    <location>
        <begin position="38"/>
        <end position="61"/>
    </location>
</feature>
<feature type="transmembrane region" description="Helical" evidence="1">
    <location>
        <begin position="160"/>
        <end position="179"/>
    </location>
</feature>
<feature type="transmembrane region" description="Helical" evidence="1">
    <location>
        <begin position="199"/>
        <end position="218"/>
    </location>
</feature>
<keyword evidence="1" id="KW-1133">Transmembrane helix</keyword>
<protein>
    <submittedName>
        <fullName evidence="2">Oligosaccharide repeat unit polymerase</fullName>
    </submittedName>
</protein>
<feature type="transmembrane region" description="Helical" evidence="1">
    <location>
        <begin position="5"/>
        <end position="23"/>
    </location>
</feature>
<keyword evidence="3" id="KW-1185">Reference proteome</keyword>
<evidence type="ECO:0000313" key="3">
    <source>
        <dbReference type="Proteomes" id="UP000609172"/>
    </source>
</evidence>
<feature type="transmembrane region" description="Helical" evidence="1">
    <location>
        <begin position="114"/>
        <end position="140"/>
    </location>
</feature>
<feature type="transmembrane region" description="Helical" evidence="1">
    <location>
        <begin position="341"/>
        <end position="367"/>
    </location>
</feature>
<accession>A0A934UKS4</accession>
<reference evidence="2" key="1">
    <citation type="submission" date="2020-12" db="EMBL/GenBank/DDBJ databases">
        <title>Bacterial novel species Flavobacterium sp. SE-1-e isolated from soil.</title>
        <authorList>
            <person name="Jung H.-Y."/>
        </authorList>
    </citation>
    <scope>NUCLEOTIDE SEQUENCE</scope>
    <source>
        <strain evidence="2">SE-1-e</strain>
    </source>
</reference>
<feature type="transmembrane region" description="Helical" evidence="1">
    <location>
        <begin position="403"/>
        <end position="421"/>
    </location>
</feature>
<dbReference type="Proteomes" id="UP000609172">
    <property type="component" value="Unassembled WGS sequence"/>
</dbReference>
<proteinExistence type="predicted"/>
<dbReference type="AlphaFoldDB" id="A0A934UKS4"/>
<evidence type="ECO:0000313" key="2">
    <source>
        <dbReference type="EMBL" id="MBK0371267.1"/>
    </source>
</evidence>
<keyword evidence="1" id="KW-0812">Transmembrane</keyword>
<comment type="caution">
    <text evidence="2">The sequence shown here is derived from an EMBL/GenBank/DDBJ whole genome shotgun (WGS) entry which is preliminary data.</text>
</comment>
<dbReference type="EMBL" id="JAEHFV010000010">
    <property type="protein sequence ID" value="MBK0371267.1"/>
    <property type="molecule type" value="Genomic_DNA"/>
</dbReference>
<organism evidence="2 3">
    <name type="scientific">Flavobacterium agrisoli</name>
    <dbReference type="NCBI Taxonomy" id="2793066"/>
    <lineage>
        <taxon>Bacteria</taxon>
        <taxon>Pseudomonadati</taxon>
        <taxon>Bacteroidota</taxon>
        <taxon>Flavobacteriia</taxon>
        <taxon>Flavobacteriales</taxon>
        <taxon>Flavobacteriaceae</taxon>
        <taxon>Flavobacterium</taxon>
    </lineage>
</organism>
<gene>
    <name evidence="2" type="ORF">I5M07_15675</name>
</gene>
<feature type="transmembrane region" description="Helical" evidence="1">
    <location>
        <begin position="379"/>
        <end position="397"/>
    </location>
</feature>
<keyword evidence="1" id="KW-0472">Membrane</keyword>
<dbReference type="RefSeq" id="WP_200107393.1">
    <property type="nucleotide sequence ID" value="NZ_JAEHFV010000010.1"/>
</dbReference>